<organism evidence="2 3">
    <name type="scientific">Bifidobacterium callitrichos DSM 23973</name>
    <dbReference type="NCBI Taxonomy" id="1437609"/>
    <lineage>
        <taxon>Bacteria</taxon>
        <taxon>Bacillati</taxon>
        <taxon>Actinomycetota</taxon>
        <taxon>Actinomycetes</taxon>
        <taxon>Bifidobacteriales</taxon>
        <taxon>Bifidobacteriaceae</taxon>
        <taxon>Bifidobacterium</taxon>
    </lineage>
</organism>
<evidence type="ECO:0000313" key="3">
    <source>
        <dbReference type="Proteomes" id="UP000029072"/>
    </source>
</evidence>
<reference evidence="2 3" key="1">
    <citation type="submission" date="2014-03" db="EMBL/GenBank/DDBJ databases">
        <title>Genomics of Bifidobacteria.</title>
        <authorList>
            <person name="Ventura M."/>
            <person name="Milani C."/>
            <person name="Lugli G.A."/>
        </authorList>
    </citation>
    <scope>NUCLEOTIDE SEQUENCE [LARGE SCALE GENOMIC DNA]</scope>
    <source>
        <strain evidence="2 3">DSM 23973</strain>
    </source>
</reference>
<name>A0A087A9S0_9BIFI</name>
<comment type="caution">
    <text evidence="2">The sequence shown here is derived from an EMBL/GenBank/DDBJ whole genome shotgun (WGS) entry which is preliminary data.</text>
</comment>
<dbReference type="STRING" id="1437609.BCAL_0777"/>
<dbReference type="EMBL" id="JGYS01000005">
    <property type="protein sequence ID" value="KFI55520.1"/>
    <property type="molecule type" value="Genomic_DNA"/>
</dbReference>
<evidence type="ECO:0000313" key="2">
    <source>
        <dbReference type="EMBL" id="KFI55520.1"/>
    </source>
</evidence>
<dbReference type="Proteomes" id="UP000029072">
    <property type="component" value="Unassembled WGS sequence"/>
</dbReference>
<dbReference type="SUPFAM" id="SSF52980">
    <property type="entry name" value="Restriction endonuclease-like"/>
    <property type="match status" value="1"/>
</dbReference>
<sequence length="316" mass="36539">MNGYNAVPQNGEVRDYVRNGLDAQATAKLSQCWELMSRFRTDRKVWFSLHTALELCRIERPQRSTLPNSSFYVTVRKGKQRSTFADVSFHIWDQPFRVHTFPNGVSCMHPIDVWIQFAQYLNVDELIVLLEAISRRCRYPIDAFTNRLPAFRRIVGRKRCEAALHIAQSSDSVQETRARLALLRFGLSAPTILHVIVDPVNNARYTVDMAYPQGKVAIEYDGDHHRRFRAQYVRDQQKRRRLRQMGWTVIEVFADDLLTETVQRDFAQQVADALKTPLPGRPQLAYRALTDPKLAIHARKGEYARATRARGNARGR</sequence>
<dbReference type="OrthoDB" id="3173471at2"/>
<evidence type="ECO:0000259" key="1">
    <source>
        <dbReference type="Pfam" id="PF04480"/>
    </source>
</evidence>
<dbReference type="Gene3D" id="3.40.960.10">
    <property type="entry name" value="VSR Endonuclease"/>
    <property type="match status" value="1"/>
</dbReference>
<protein>
    <recommendedName>
        <fullName evidence="1">DUF559 domain-containing protein</fullName>
    </recommendedName>
</protein>
<dbReference type="AlphaFoldDB" id="A0A087A9S0"/>
<dbReference type="Pfam" id="PF04480">
    <property type="entry name" value="DUF559"/>
    <property type="match status" value="1"/>
</dbReference>
<dbReference type="InterPro" id="IPR007569">
    <property type="entry name" value="DUF559"/>
</dbReference>
<dbReference type="eggNOG" id="COG5340">
    <property type="taxonomic scope" value="Bacteria"/>
</dbReference>
<feature type="domain" description="DUF559" evidence="1">
    <location>
        <begin position="204"/>
        <end position="260"/>
    </location>
</feature>
<proteinExistence type="predicted"/>
<gene>
    <name evidence="2" type="ORF">BCAL_0777</name>
</gene>
<dbReference type="InterPro" id="IPR011335">
    <property type="entry name" value="Restrct_endonuc-II-like"/>
</dbReference>
<accession>A0A087A9S0</accession>
<dbReference type="RefSeq" id="WP_043165360.1">
    <property type="nucleotide sequence ID" value="NZ_JDUV01000006.1"/>
</dbReference>